<sequence length="383" mass="41697">MKRLLCTAAALIAGTASFFAVEWGGKIANDTSFMGKADDLKLKQSDTVGLWMNIPLNRTNSVYVAAEAYYKFTYDDTETADEEFENVINCNLLKLSAGWMAGNGNMISLSAGRFPVSDFTGIIFNQPADGLNFKVSSQTVDFNIFAGYTGLLNAKEVTILTPADTEYEESDDDFYAFAPKYLPFGFSFAFPSVFGNQHISLEGWGFADLNGDDCNRYYGMLGLDGYLLRNLSYNVKTVFGTKNFDSLMNFSSLSFDLNPAGNFGIRLYGTYASGKQGSLSAFSGFTSMTAVSTRFADLEYSSMVTGGLQLSNVFAGVLYASLGGAVLFECPDSSVEYFGMQLSADLLWNIFYDVQLGLSASQFIGDDSDNSKTTLSVKAVIAF</sequence>
<name>A0A1T4K5Q2_TREPO</name>
<evidence type="ECO:0000313" key="3">
    <source>
        <dbReference type="Proteomes" id="UP000190423"/>
    </source>
</evidence>
<dbReference type="OrthoDB" id="358089at2"/>
<accession>A0A1T4K5Q2</accession>
<reference evidence="2 3" key="1">
    <citation type="submission" date="2017-02" db="EMBL/GenBank/DDBJ databases">
        <authorList>
            <person name="Peterson S.W."/>
        </authorList>
    </citation>
    <scope>NUCLEOTIDE SEQUENCE [LARGE SCALE GENOMIC DNA]</scope>
    <source>
        <strain evidence="2 3">ATCC BAA-908</strain>
    </source>
</reference>
<evidence type="ECO:0000313" key="2">
    <source>
        <dbReference type="EMBL" id="SJZ37770.1"/>
    </source>
</evidence>
<protein>
    <submittedName>
        <fullName evidence="2">Uncharacterized protein</fullName>
    </submittedName>
</protein>
<dbReference type="EMBL" id="FUWG01000006">
    <property type="protein sequence ID" value="SJZ37770.1"/>
    <property type="molecule type" value="Genomic_DNA"/>
</dbReference>
<dbReference type="AlphaFoldDB" id="A0A1T4K5Q2"/>
<dbReference type="RefSeq" id="WP_078932927.1">
    <property type="nucleotide sequence ID" value="NZ_FUWG01000006.1"/>
</dbReference>
<evidence type="ECO:0000256" key="1">
    <source>
        <dbReference type="SAM" id="SignalP"/>
    </source>
</evidence>
<proteinExistence type="predicted"/>
<gene>
    <name evidence="2" type="ORF">SAMN02745149_01015</name>
</gene>
<keyword evidence="3" id="KW-1185">Reference proteome</keyword>
<feature type="chain" id="PRO_5012707446" evidence="1">
    <location>
        <begin position="21"/>
        <end position="383"/>
    </location>
</feature>
<organism evidence="2 3">
    <name type="scientific">Treponema porcinum</name>
    <dbReference type="NCBI Taxonomy" id="261392"/>
    <lineage>
        <taxon>Bacteria</taxon>
        <taxon>Pseudomonadati</taxon>
        <taxon>Spirochaetota</taxon>
        <taxon>Spirochaetia</taxon>
        <taxon>Spirochaetales</taxon>
        <taxon>Treponemataceae</taxon>
        <taxon>Treponema</taxon>
    </lineage>
</organism>
<dbReference type="Proteomes" id="UP000190423">
    <property type="component" value="Unassembled WGS sequence"/>
</dbReference>
<keyword evidence="1" id="KW-0732">Signal</keyword>
<dbReference type="GeneID" id="78316318"/>
<dbReference type="STRING" id="261392.SAMN02745149_01015"/>
<feature type="signal peptide" evidence="1">
    <location>
        <begin position="1"/>
        <end position="20"/>
    </location>
</feature>